<dbReference type="InterPro" id="IPR027417">
    <property type="entry name" value="P-loop_NTPase"/>
</dbReference>
<name>A0A3L6F6Z2_MAIZE</name>
<evidence type="ECO:0000256" key="1">
    <source>
        <dbReference type="SAM" id="MobiDB-lite"/>
    </source>
</evidence>
<sequence length="677" mass="73412">MEAMLRRLSDATMEQSNNSDSSIDESIPLDVLSDKLTKISKIAASKTKIYMVLQLVNGGELFDGIAMTETETENIQDANMEEQQSSLVDGLKTPTTVADQESTAVECLSNHEYHSQTLGYVIGGTNMRSDTNHLTEGINILIATLDRLLDHLQNTGSFKYKELKSTKKVMPDDKLAEFALLDPKPPRGEQSVKITRIYDEKFADLGWGRGENEIEDVFIIVLTTRGEQFTVVRERERETHCYENTCFTKEKRGQNKNSGGKEFFIKRKTVGYAMIYKDLSVALLTFILRFLNGGHRRRRGADFAARRLLRAAHRHGRHHAKKRSKKDARATLDPERVRRTGGDPGAGPSNVAAPAAPSQQPPAPRQDRWVRPPSPSPERVAERLRESETQQPLRPMRYCPLHGWGPCPARQPRAPPTDADTAAPAVRSSGLLVQVTSPARPRARTRLTARKSTGPRGRPVGQIASTSTAAVAVDATSSSSDDERIALVLGDGVQQRLPTPTPDDGPSGTVSPPALLSPSGNRVSARARPRQGPRLLADSAAHGAATRPLCAAARQAQRGLAPYGSPLQSCGEAARPLRTARQHAATGAAARPARQHAATGAAARPARRHAATGTAARPASGARGAAARLPRQHAAPAWRLARLTRPACTRRGGLTPRQHAALRGCSPASIDRAAWIP</sequence>
<protein>
    <submittedName>
        <fullName evidence="2">Putative DEAD-box ATP-dependent RNA helicase 51</fullName>
    </submittedName>
</protein>
<feature type="compositionally biased region" description="Low complexity" evidence="1">
    <location>
        <begin position="346"/>
        <end position="358"/>
    </location>
</feature>
<comment type="caution">
    <text evidence="2">The sequence shown here is derived from an EMBL/GenBank/DDBJ whole genome shotgun (WGS) entry which is preliminary data.</text>
</comment>
<keyword evidence="2" id="KW-0067">ATP-binding</keyword>
<dbReference type="GO" id="GO:0004386">
    <property type="term" value="F:helicase activity"/>
    <property type="evidence" value="ECO:0007669"/>
    <property type="project" value="UniProtKB-KW"/>
</dbReference>
<feature type="region of interest" description="Disordered" evidence="1">
    <location>
        <begin position="312"/>
        <end position="395"/>
    </location>
</feature>
<accession>A0A3L6F6Z2</accession>
<dbReference type="AlphaFoldDB" id="A0A3L6F6Z2"/>
<dbReference type="Gene3D" id="3.40.50.300">
    <property type="entry name" value="P-loop containing nucleotide triphosphate hydrolases"/>
    <property type="match status" value="1"/>
</dbReference>
<keyword evidence="2" id="KW-0547">Nucleotide-binding</keyword>
<dbReference type="Proteomes" id="UP000251960">
    <property type="component" value="Chromosome 4"/>
</dbReference>
<proteinExistence type="predicted"/>
<keyword evidence="2" id="KW-0378">Hydrolase</keyword>
<feature type="region of interest" description="Disordered" evidence="1">
    <location>
        <begin position="490"/>
        <end position="532"/>
    </location>
</feature>
<feature type="compositionally biased region" description="Basic and acidic residues" evidence="1">
    <location>
        <begin position="327"/>
        <end position="341"/>
    </location>
</feature>
<feature type="compositionally biased region" description="Low complexity" evidence="1">
    <location>
        <begin position="582"/>
        <end position="604"/>
    </location>
</feature>
<evidence type="ECO:0000313" key="2">
    <source>
        <dbReference type="EMBL" id="PWZ29014.1"/>
    </source>
</evidence>
<dbReference type="EMBL" id="NCVQ01000005">
    <property type="protein sequence ID" value="PWZ29014.1"/>
    <property type="molecule type" value="Genomic_DNA"/>
</dbReference>
<dbReference type="ExpressionAtlas" id="A0A3L6F6Z2">
    <property type="expression patterns" value="baseline and differential"/>
</dbReference>
<feature type="compositionally biased region" description="Basic and acidic residues" evidence="1">
    <location>
        <begin position="379"/>
        <end position="388"/>
    </location>
</feature>
<feature type="compositionally biased region" description="Low complexity" evidence="1">
    <location>
        <begin position="14"/>
        <end position="25"/>
    </location>
</feature>
<feature type="compositionally biased region" description="Low complexity" evidence="1">
    <location>
        <begin position="611"/>
        <end position="628"/>
    </location>
</feature>
<organism evidence="2">
    <name type="scientific">Zea mays</name>
    <name type="common">Maize</name>
    <dbReference type="NCBI Taxonomy" id="4577"/>
    <lineage>
        <taxon>Eukaryota</taxon>
        <taxon>Viridiplantae</taxon>
        <taxon>Streptophyta</taxon>
        <taxon>Embryophyta</taxon>
        <taxon>Tracheophyta</taxon>
        <taxon>Spermatophyta</taxon>
        <taxon>Magnoliopsida</taxon>
        <taxon>Liliopsida</taxon>
        <taxon>Poales</taxon>
        <taxon>Poaceae</taxon>
        <taxon>PACMAD clade</taxon>
        <taxon>Panicoideae</taxon>
        <taxon>Andropogonodae</taxon>
        <taxon>Andropogoneae</taxon>
        <taxon>Tripsacinae</taxon>
        <taxon>Zea</taxon>
    </lineage>
</organism>
<feature type="region of interest" description="Disordered" evidence="1">
    <location>
        <begin position="568"/>
        <end position="633"/>
    </location>
</feature>
<feature type="compositionally biased region" description="Basic residues" evidence="1">
    <location>
        <begin position="312"/>
        <end position="326"/>
    </location>
</feature>
<gene>
    <name evidence="2" type="primary">Os06g0535100_0</name>
    <name evidence="2" type="ORF">Zm00014a_006129</name>
</gene>
<reference evidence="2" key="1">
    <citation type="journal article" date="2018" name="Nat. Genet.">
        <title>Extensive intraspecific gene order and gene structural variations between Mo17 and other maize genomes.</title>
        <authorList>
            <person name="Sun S."/>
            <person name="Zhou Y."/>
            <person name="Chen J."/>
            <person name="Shi J."/>
            <person name="Zhao H."/>
            <person name="Zhao H."/>
            <person name="Song W."/>
            <person name="Zhang M."/>
            <person name="Cui Y."/>
            <person name="Dong X."/>
            <person name="Liu H."/>
            <person name="Ma X."/>
            <person name="Jiao Y."/>
            <person name="Wang B."/>
            <person name="Wei X."/>
            <person name="Stein J.C."/>
            <person name="Glaubitz J.C."/>
            <person name="Lu F."/>
            <person name="Yu G."/>
            <person name="Liang C."/>
            <person name="Fengler K."/>
            <person name="Li B."/>
            <person name="Rafalski A."/>
            <person name="Schnable P.S."/>
            <person name="Ware D.H."/>
            <person name="Buckler E.S."/>
            <person name="Lai J."/>
        </authorList>
    </citation>
    <scope>NUCLEOTIDE SEQUENCE [LARGE SCALE GENOMIC DNA]</scope>
    <source>
        <tissue evidence="2">Seedling</tissue>
    </source>
</reference>
<feature type="region of interest" description="Disordered" evidence="1">
    <location>
        <begin position="1"/>
        <end position="25"/>
    </location>
</feature>
<keyword evidence="2" id="KW-0347">Helicase</keyword>